<dbReference type="PANTHER" id="PTHR30203:SF24">
    <property type="entry name" value="BLR4935 PROTEIN"/>
    <property type="match status" value="1"/>
</dbReference>
<dbReference type="PANTHER" id="PTHR30203">
    <property type="entry name" value="OUTER MEMBRANE CATION EFFLUX PROTEIN"/>
    <property type="match status" value="1"/>
</dbReference>
<dbReference type="Gene3D" id="1.20.1600.10">
    <property type="entry name" value="Outer membrane efflux proteins (OEP)"/>
    <property type="match status" value="1"/>
</dbReference>
<dbReference type="GO" id="GO:0015562">
    <property type="term" value="F:efflux transmembrane transporter activity"/>
    <property type="evidence" value="ECO:0007669"/>
    <property type="project" value="InterPro"/>
</dbReference>
<feature type="signal peptide" evidence="2">
    <location>
        <begin position="1"/>
        <end position="20"/>
    </location>
</feature>
<dbReference type="RefSeq" id="WP_187760735.1">
    <property type="nucleotide sequence ID" value="NZ_CP061038.1"/>
</dbReference>
<proteinExistence type="inferred from homology"/>
<dbReference type="Proteomes" id="UP000516148">
    <property type="component" value="Chromosome"/>
</dbReference>
<comment type="similarity">
    <text evidence="1">Belongs to the outer membrane factor (OMF) (TC 1.B.17) family.</text>
</comment>
<feature type="chain" id="PRO_5028922703" evidence="2">
    <location>
        <begin position="21"/>
        <end position="415"/>
    </location>
</feature>
<name>A0A7H0LFF4_9SPHN</name>
<keyword evidence="2" id="KW-0732">Signal</keyword>
<dbReference type="SUPFAM" id="SSF56954">
    <property type="entry name" value="Outer membrane efflux proteins (OEP)"/>
    <property type="match status" value="1"/>
</dbReference>
<dbReference type="AlphaFoldDB" id="A0A7H0LFF4"/>
<reference evidence="3 4" key="1">
    <citation type="submission" date="2020-09" db="EMBL/GenBank/DDBJ databases">
        <title>Sphingomonas sp., a new species isolated from pork steak.</title>
        <authorList>
            <person name="Heidler von Heilborn D."/>
        </authorList>
    </citation>
    <scope>NUCLEOTIDE SEQUENCE [LARGE SCALE GENOMIC DNA]</scope>
    <source>
        <strain evidence="4">S8-3T</strain>
    </source>
</reference>
<dbReference type="InterPro" id="IPR010131">
    <property type="entry name" value="MdtP/NodT-like"/>
</dbReference>
<dbReference type="KEGG" id="spap:H3Z74_16865"/>
<protein>
    <submittedName>
        <fullName evidence="3">TolC family protein</fullName>
    </submittedName>
</protein>
<gene>
    <name evidence="3" type="ORF">H3Z74_16865</name>
</gene>
<evidence type="ECO:0000313" key="4">
    <source>
        <dbReference type="Proteomes" id="UP000516148"/>
    </source>
</evidence>
<evidence type="ECO:0000256" key="2">
    <source>
        <dbReference type="SAM" id="SignalP"/>
    </source>
</evidence>
<evidence type="ECO:0000313" key="3">
    <source>
        <dbReference type="EMBL" id="QNQ08407.1"/>
    </source>
</evidence>
<sequence>MYRFIAAMLAAAFCAGVAQAQSGEVLTLEQALAQAGAASPAVEMGEAGVRAADAGRIVAGLRPNPSVQIQAENVIGTGSYHGLSSAETTASLQLPLELGGKRSARIAVADSRRTRAQVAAVMMLGDLRLRVTQVYIAAVAAERRLGVAQTQAEIADEGLRVARDRVQVGATSPIDEQRADVLRINAATALDRARRAVTVARDALARLTGQPVTGALDLGWFDRVGGYGPAIPVRAERTLAWAAAKADLATADAQVRLARSQRVPDITLSAGARRLAATNDMAAVFGVSIPIPLFNNGRAALDQARAERDHADAQRRLTLTDAEQAIASAEAERDNEAATARAAGGAGLAAAVEAARIARIGYGQGKFGQLELLEAERTLAETRGASIDALAAYHDAEARLKRLTAPAPLYSGDTQ</sequence>
<dbReference type="EMBL" id="CP061038">
    <property type="protein sequence ID" value="QNQ08407.1"/>
    <property type="molecule type" value="Genomic_DNA"/>
</dbReference>
<organism evidence="3 4">
    <name type="scientific">Sphingomonas alpina</name>
    <dbReference type="NCBI Taxonomy" id="653931"/>
    <lineage>
        <taxon>Bacteria</taxon>
        <taxon>Pseudomonadati</taxon>
        <taxon>Pseudomonadota</taxon>
        <taxon>Alphaproteobacteria</taxon>
        <taxon>Sphingomonadales</taxon>
        <taxon>Sphingomonadaceae</taxon>
        <taxon>Sphingomonas</taxon>
    </lineage>
</organism>
<keyword evidence="4" id="KW-1185">Reference proteome</keyword>
<evidence type="ECO:0000256" key="1">
    <source>
        <dbReference type="ARBA" id="ARBA00007613"/>
    </source>
</evidence>
<dbReference type="InterPro" id="IPR003423">
    <property type="entry name" value="OMP_efflux"/>
</dbReference>
<dbReference type="Pfam" id="PF02321">
    <property type="entry name" value="OEP"/>
    <property type="match status" value="2"/>
</dbReference>
<accession>A0A7H0LFF4</accession>